<accession>A0A811JWI9</accession>
<keyword evidence="7" id="KW-0489">Methyltransferase</keyword>
<evidence type="ECO:0000256" key="7">
    <source>
        <dbReference type="ARBA" id="ARBA00022603"/>
    </source>
</evidence>
<evidence type="ECO:0000256" key="19">
    <source>
        <dbReference type="ARBA" id="ARBA00057179"/>
    </source>
</evidence>
<dbReference type="Gene3D" id="3.40.50.150">
    <property type="entry name" value="Vaccinia Virus protein VP39"/>
    <property type="match status" value="1"/>
</dbReference>
<evidence type="ECO:0000256" key="15">
    <source>
        <dbReference type="ARBA" id="ARBA00048740"/>
    </source>
</evidence>
<dbReference type="EMBL" id="CAJFDH010000001">
    <property type="protein sequence ID" value="CAD5207889.1"/>
    <property type="molecule type" value="Genomic_DNA"/>
</dbReference>
<evidence type="ECO:0000256" key="12">
    <source>
        <dbReference type="ARBA" id="ARBA00023242"/>
    </source>
</evidence>
<evidence type="ECO:0000256" key="11">
    <source>
        <dbReference type="ARBA" id="ARBA00023163"/>
    </source>
</evidence>
<comment type="catalytic activity">
    <reaction evidence="16">
        <text>a 5'-end (N(2),N(7)-dimethyl 5'-triphosphoguanosine)-ribonucleoside in snRNA + S-adenosyl-L-methionine = a 5'-end (N(2),N(2),N(7)-trimethyl 5'-triphosphoguanosine)-ribonucleoside in snRNA + S-adenosyl-L-homocysteine + H(+)</text>
        <dbReference type="Rhea" id="RHEA:78479"/>
        <dbReference type="Rhea" id="RHEA-COMP:19087"/>
        <dbReference type="Rhea" id="RHEA-COMP:19089"/>
        <dbReference type="ChEBI" id="CHEBI:15378"/>
        <dbReference type="ChEBI" id="CHEBI:57856"/>
        <dbReference type="ChEBI" id="CHEBI:59789"/>
        <dbReference type="ChEBI" id="CHEBI:167623"/>
        <dbReference type="ChEBI" id="CHEBI:172880"/>
    </reaction>
    <physiologicalReaction direction="left-to-right" evidence="16">
        <dbReference type="Rhea" id="RHEA:78480"/>
    </physiologicalReaction>
</comment>
<dbReference type="OrthoDB" id="194443at2759"/>
<protein>
    <recommendedName>
        <fullName evidence="4">Trimethylguanosine synthase</fullName>
    </recommendedName>
    <alternativeName>
        <fullName evidence="18">Cap-specific guanine-N(2) methyltransferase</fullName>
    </alternativeName>
    <alternativeName>
        <fullName evidence="21">Nuclear receptor coactivator 6-interacting protein</fullName>
    </alternativeName>
    <alternativeName>
        <fullName evidence="22">PRIP-interacting protein with methyltransferase motif</fullName>
    </alternativeName>
</protein>
<keyword evidence="12" id="KW-0539">Nucleus</keyword>
<comment type="catalytic activity">
    <reaction evidence="15">
        <text>a 5'-end (N(7)-methyl 5'-triphosphoguanosine)-ribonucleoside in snoRNA + S-adenosyl-L-methionine = a 5'-end (N(2),N(7)-dimethyl 5'-triphosphoguanosine)-ribonucleoside in snoRNA + S-adenosyl-L-homocysteine + H(+)</text>
        <dbReference type="Rhea" id="RHEA:78475"/>
        <dbReference type="Rhea" id="RHEA-COMP:19086"/>
        <dbReference type="Rhea" id="RHEA-COMP:19088"/>
        <dbReference type="ChEBI" id="CHEBI:15378"/>
        <dbReference type="ChEBI" id="CHEBI:57856"/>
        <dbReference type="ChEBI" id="CHEBI:59789"/>
        <dbReference type="ChEBI" id="CHEBI:156461"/>
        <dbReference type="ChEBI" id="CHEBI:172880"/>
    </reaction>
    <physiologicalReaction direction="left-to-right" evidence="15">
        <dbReference type="Rhea" id="RHEA:78476"/>
    </physiologicalReaction>
</comment>
<dbReference type="Proteomes" id="UP000614601">
    <property type="component" value="Unassembled WGS sequence"/>
</dbReference>
<evidence type="ECO:0000256" key="2">
    <source>
        <dbReference type="ARBA" id="ARBA00004496"/>
    </source>
</evidence>
<comment type="function">
    <text evidence="19">Catalyzes the 2 serial methylation steps for the conversion of the 7-monomethylguanosine (m(7)G) caps of snRNAs and snoRNAs to a 2,2,7-trimethylguanosine (m(2,2,7)G) cap structure. The enzyme is specific for guanine, and N7 methylation must precede N2 methylation. Hypermethylation of the m7G cap of U snRNAs leads to their concentration in nuclear foci, their colocalization with coilin and the formation of canonical Cajal bodies (CBs). Plays a role in transcriptional regulation.</text>
</comment>
<dbReference type="PANTHER" id="PTHR14741:SF32">
    <property type="entry name" value="TRIMETHYLGUANOSINE SYNTHASE"/>
    <property type="match status" value="1"/>
</dbReference>
<evidence type="ECO:0000256" key="17">
    <source>
        <dbReference type="ARBA" id="ARBA00049075"/>
    </source>
</evidence>
<comment type="catalytic activity">
    <reaction evidence="17">
        <text>a 5'-end (N(7)-methyl 5'-triphosphoguanosine)-ribonucleoside in snRNA + S-adenosyl-L-methionine = a 5'-end (N(2),N(7)-dimethyl 5'-triphosphoguanosine)-ribonucleoside in snRNA + S-adenosyl-L-homocysteine + H(+)</text>
        <dbReference type="Rhea" id="RHEA:78471"/>
        <dbReference type="Rhea" id="RHEA-COMP:19085"/>
        <dbReference type="Rhea" id="RHEA-COMP:19087"/>
        <dbReference type="ChEBI" id="CHEBI:15378"/>
        <dbReference type="ChEBI" id="CHEBI:57856"/>
        <dbReference type="ChEBI" id="CHEBI:59789"/>
        <dbReference type="ChEBI" id="CHEBI:156461"/>
        <dbReference type="ChEBI" id="CHEBI:172880"/>
    </reaction>
    <physiologicalReaction direction="left-to-right" evidence="17">
        <dbReference type="Rhea" id="RHEA:78472"/>
    </physiologicalReaction>
</comment>
<keyword evidence="9" id="KW-0949">S-adenosyl-L-methionine</keyword>
<dbReference type="InterPro" id="IPR019012">
    <property type="entry name" value="RNA_cap_Gua-N2-MeTrfase"/>
</dbReference>
<evidence type="ECO:0000256" key="16">
    <source>
        <dbReference type="ARBA" id="ARBA00048763"/>
    </source>
</evidence>
<evidence type="ECO:0000256" key="5">
    <source>
        <dbReference type="ARBA" id="ARBA00022490"/>
    </source>
</evidence>
<comment type="similarity">
    <text evidence="13">Belongs to the methyltransferase superfamily. Trimethylguanosine synthase family.</text>
</comment>
<dbReference type="EMBL" id="CAJFCW020000001">
    <property type="protein sequence ID" value="CAG9086787.1"/>
    <property type="molecule type" value="Genomic_DNA"/>
</dbReference>
<dbReference type="CDD" id="cd02440">
    <property type="entry name" value="AdoMet_MTases"/>
    <property type="match status" value="1"/>
</dbReference>
<evidence type="ECO:0000256" key="6">
    <source>
        <dbReference type="ARBA" id="ARBA00022553"/>
    </source>
</evidence>
<evidence type="ECO:0000256" key="21">
    <source>
        <dbReference type="ARBA" id="ARBA00079339"/>
    </source>
</evidence>
<evidence type="ECO:0000256" key="3">
    <source>
        <dbReference type="ARBA" id="ARBA00004604"/>
    </source>
</evidence>
<gene>
    <name evidence="23" type="ORF">BOKJ2_LOCUS2423</name>
</gene>
<name>A0A811JWI9_9BILA</name>
<organism evidence="23 24">
    <name type="scientific">Bursaphelenchus okinawaensis</name>
    <dbReference type="NCBI Taxonomy" id="465554"/>
    <lineage>
        <taxon>Eukaryota</taxon>
        <taxon>Metazoa</taxon>
        <taxon>Ecdysozoa</taxon>
        <taxon>Nematoda</taxon>
        <taxon>Chromadorea</taxon>
        <taxon>Rhabditida</taxon>
        <taxon>Tylenchina</taxon>
        <taxon>Tylenchomorpha</taxon>
        <taxon>Aphelenchoidea</taxon>
        <taxon>Aphelenchoididae</taxon>
        <taxon>Bursaphelenchus</taxon>
    </lineage>
</organism>
<keyword evidence="5" id="KW-0963">Cytoplasm</keyword>
<reference evidence="23" key="1">
    <citation type="submission" date="2020-09" db="EMBL/GenBank/DDBJ databases">
        <authorList>
            <person name="Kikuchi T."/>
        </authorList>
    </citation>
    <scope>NUCLEOTIDE SEQUENCE</scope>
    <source>
        <strain evidence="23">SH1</strain>
    </source>
</reference>
<evidence type="ECO:0000256" key="20">
    <source>
        <dbReference type="ARBA" id="ARBA00064494"/>
    </source>
</evidence>
<evidence type="ECO:0000256" key="14">
    <source>
        <dbReference type="ARBA" id="ARBA00047418"/>
    </source>
</evidence>
<evidence type="ECO:0000256" key="18">
    <source>
        <dbReference type="ARBA" id="ARBA00049790"/>
    </source>
</evidence>
<dbReference type="Proteomes" id="UP000783686">
    <property type="component" value="Unassembled WGS sequence"/>
</dbReference>
<keyword evidence="6" id="KW-0597">Phosphoprotein</keyword>
<sequence length="509" mass="57322">METECPVDSCASIERSFKSIVLDHGDTNQCIPDFPSYIRKVIVVGKLALSEEDIRKFYLTRVYLDDCDLYNLCLKESSKPTVVQPTSESCQRYAGWTNYYKVAKLDDPEIVEDMSDDEETKAMKEMNLPQNFGGSNKMALKQRIKKFLVEAESAGFAPGFTVPNTSTGIKRNSVKGISTRMLGTYYSPMYKFLETKLKTETSDFMEKETENISEKEATDLLEDSILGIHNDFESSSNVFDTQERQNFNFGFDAEKDVELIASKQEEKCKKDKDLVKFWFQRYRLFSRLDEGILMDREGWFSVTPERIAENIAQRMISNPGDIILDAFTGVGGNAIQFALQGAYVYAIDLDPIRLKCARRNAEIYGVADYITFICGDFFDIAKAFLGSRKPSSDEGSSSSPQSSENLYSITAVFLSPPWGGPSYGAKTFDIKEMGGLDGIEIFRLAEKISPNIGYFLPKNTPVDQIVSLANNYKKVDIEQSYLNGKRKAITAYYGDLASSPTRLETSSEQ</sequence>
<evidence type="ECO:0000256" key="10">
    <source>
        <dbReference type="ARBA" id="ARBA00023015"/>
    </source>
</evidence>
<keyword evidence="8" id="KW-0808">Transferase</keyword>
<evidence type="ECO:0000256" key="8">
    <source>
        <dbReference type="ARBA" id="ARBA00022679"/>
    </source>
</evidence>
<proteinExistence type="inferred from homology"/>
<dbReference type="GO" id="GO:0071164">
    <property type="term" value="F:RNA cap trimethylguanosine synthase activity"/>
    <property type="evidence" value="ECO:0007669"/>
    <property type="project" value="TreeGrafter"/>
</dbReference>
<keyword evidence="24" id="KW-1185">Reference proteome</keyword>
<comment type="subcellular location">
    <subcellularLocation>
        <location evidence="2">Cytoplasm</location>
    </subcellularLocation>
    <subcellularLocation>
        <location evidence="1">Nucleus</location>
        <location evidence="1">Cajal body</location>
    </subcellularLocation>
    <subcellularLocation>
        <location evidence="3">Nucleus</location>
        <location evidence="3">Nucleolus</location>
    </subcellularLocation>
</comment>
<evidence type="ECO:0000256" key="9">
    <source>
        <dbReference type="ARBA" id="ARBA00022691"/>
    </source>
</evidence>
<dbReference type="PANTHER" id="PTHR14741">
    <property type="entry name" value="S-ADENOSYLMETHIONINE-DEPENDENT METHYLTRANSFERASE RELATED"/>
    <property type="match status" value="1"/>
</dbReference>
<dbReference type="GO" id="GO:0005737">
    <property type="term" value="C:cytoplasm"/>
    <property type="evidence" value="ECO:0007669"/>
    <property type="project" value="UniProtKB-SubCell"/>
</dbReference>
<evidence type="ECO:0000256" key="13">
    <source>
        <dbReference type="ARBA" id="ARBA00025783"/>
    </source>
</evidence>
<dbReference type="AlphaFoldDB" id="A0A811JWI9"/>
<dbReference type="SUPFAM" id="SSF53335">
    <property type="entry name" value="S-adenosyl-L-methionine-dependent methyltransferases"/>
    <property type="match status" value="1"/>
</dbReference>
<keyword evidence="11" id="KW-0804">Transcription</keyword>
<evidence type="ECO:0000313" key="24">
    <source>
        <dbReference type="Proteomes" id="UP000614601"/>
    </source>
</evidence>
<dbReference type="GO" id="GO:0015030">
    <property type="term" value="C:Cajal body"/>
    <property type="evidence" value="ECO:0007669"/>
    <property type="project" value="UniProtKB-SubCell"/>
</dbReference>
<dbReference type="FunFam" id="3.40.50.150:FF:000066">
    <property type="entry name" value="Trimethylguanosine synthase 1"/>
    <property type="match status" value="1"/>
</dbReference>
<evidence type="ECO:0000256" key="4">
    <source>
        <dbReference type="ARBA" id="ARBA00018517"/>
    </source>
</evidence>
<dbReference type="GO" id="GO:0005730">
    <property type="term" value="C:nucleolus"/>
    <property type="evidence" value="ECO:0007669"/>
    <property type="project" value="UniProtKB-SubCell"/>
</dbReference>
<evidence type="ECO:0000256" key="1">
    <source>
        <dbReference type="ARBA" id="ARBA00004408"/>
    </source>
</evidence>
<keyword evidence="10" id="KW-0805">Transcription regulation</keyword>
<evidence type="ECO:0000313" key="23">
    <source>
        <dbReference type="EMBL" id="CAD5207889.1"/>
    </source>
</evidence>
<comment type="caution">
    <text evidence="23">The sequence shown here is derived from an EMBL/GenBank/DDBJ whole genome shotgun (WGS) entry which is preliminary data.</text>
</comment>
<dbReference type="InterPro" id="IPR029063">
    <property type="entry name" value="SAM-dependent_MTases_sf"/>
</dbReference>
<evidence type="ECO:0000256" key="22">
    <source>
        <dbReference type="ARBA" id="ARBA00081504"/>
    </source>
</evidence>
<comment type="catalytic activity">
    <reaction evidence="14">
        <text>a 5'-end (N(2),N(7)-dimethyl 5'-triphosphoguanosine)-ribonucleoside in snoRNA + S-adenosyl-L-methionine = a 5'-end (N(2),N(2),N(7)-trimethyl 5'-triphosphoguanosine)-ribonucleoside in snoRNA + S-adenosyl-L-homocysteine + H(+)</text>
        <dbReference type="Rhea" id="RHEA:78507"/>
        <dbReference type="Rhea" id="RHEA-COMP:19088"/>
        <dbReference type="Rhea" id="RHEA-COMP:19090"/>
        <dbReference type="ChEBI" id="CHEBI:15378"/>
        <dbReference type="ChEBI" id="CHEBI:57856"/>
        <dbReference type="ChEBI" id="CHEBI:59789"/>
        <dbReference type="ChEBI" id="CHEBI:167623"/>
        <dbReference type="ChEBI" id="CHEBI:172880"/>
    </reaction>
    <physiologicalReaction direction="left-to-right" evidence="14">
        <dbReference type="Rhea" id="RHEA:78508"/>
    </physiologicalReaction>
</comment>
<dbReference type="Pfam" id="PF09445">
    <property type="entry name" value="Methyltransf_15"/>
    <property type="match status" value="1"/>
</dbReference>
<comment type="subunit">
    <text evidence="20">May form homooligomers. Interacts with CREBBP/CBP, EED/WAIT1, EP300/P300, NCOA6/PRIP, PPARBP/PBP and SMN.</text>
</comment>